<dbReference type="AlphaFoldDB" id="A0A438HWB3"/>
<accession>A0A438HWB3</accession>
<dbReference type="EMBL" id="QGNW01000170">
    <property type="protein sequence ID" value="RVW88752.1"/>
    <property type="molecule type" value="Genomic_DNA"/>
</dbReference>
<evidence type="ECO:0000313" key="3">
    <source>
        <dbReference type="Proteomes" id="UP000288805"/>
    </source>
</evidence>
<gene>
    <name evidence="2" type="primary">RE1_3087</name>
    <name evidence="2" type="ORF">CK203_034704</name>
</gene>
<name>A0A438HWB3_VITVI</name>
<organism evidence="2 3">
    <name type="scientific">Vitis vinifera</name>
    <name type="common">Grape</name>
    <dbReference type="NCBI Taxonomy" id="29760"/>
    <lineage>
        <taxon>Eukaryota</taxon>
        <taxon>Viridiplantae</taxon>
        <taxon>Streptophyta</taxon>
        <taxon>Embryophyta</taxon>
        <taxon>Tracheophyta</taxon>
        <taxon>Spermatophyta</taxon>
        <taxon>Magnoliopsida</taxon>
        <taxon>eudicotyledons</taxon>
        <taxon>Gunneridae</taxon>
        <taxon>Pentapetalae</taxon>
        <taxon>rosids</taxon>
        <taxon>Vitales</taxon>
        <taxon>Vitaceae</taxon>
        <taxon>Viteae</taxon>
        <taxon>Vitis</taxon>
    </lineage>
</organism>
<protein>
    <submittedName>
        <fullName evidence="2">Retrovirus-related Pol polyprotein from transposon RE1</fullName>
    </submittedName>
</protein>
<dbReference type="InterPro" id="IPR013103">
    <property type="entry name" value="RVT_2"/>
</dbReference>
<dbReference type="PANTHER" id="PTHR11439:SF463">
    <property type="entry name" value="REVERSE TRANSCRIPTASE TY1_COPIA-TYPE DOMAIN-CONTAINING PROTEIN"/>
    <property type="match status" value="1"/>
</dbReference>
<dbReference type="Proteomes" id="UP000288805">
    <property type="component" value="Unassembled WGS sequence"/>
</dbReference>
<dbReference type="SUPFAM" id="SSF56672">
    <property type="entry name" value="DNA/RNA polymerases"/>
    <property type="match status" value="1"/>
</dbReference>
<sequence>MDATFFEDQPYYQNPSLQGEKLSEDCLWDFSTIPLPISTGSPNLSKPPAESIMPLTIMENTETKLGTGEDLPMLNHQPELHVYSRKAKHQAPQEVPVVTLQEHCQQTELETNPKCEGVSGFPGSQQEDMLQRQNDLDLDMLIAIRKAAEVPTSIHEALKIPKWKVVVMEEMQALKKNDTWDIVELPKREISSGLQMSVHHQMDVKNAFLNGELDEEVYMDLPSGFDGGYKVYVDDIILSRDDLEELVRLKGFLAQDFEIKDLGQLRYFLGMEVARTKKGISISQKKCIVDLLKETCMLGCKPSETPIEWNDKLRMKTSNPIDRERYQRLVGKLIYLAHTRLDIAFATTPRKGIFIGKNEKRDVEAYADVDWAGSIDDRKSTIGY</sequence>
<reference evidence="2 3" key="1">
    <citation type="journal article" date="2018" name="PLoS Genet.">
        <title>Population sequencing reveals clonal diversity and ancestral inbreeding in the grapevine cultivar Chardonnay.</title>
        <authorList>
            <person name="Roach M.J."/>
            <person name="Johnson D.L."/>
            <person name="Bohlmann J."/>
            <person name="van Vuuren H.J."/>
            <person name="Jones S.J."/>
            <person name="Pretorius I.S."/>
            <person name="Schmidt S.A."/>
            <person name="Borneman A.R."/>
        </authorList>
    </citation>
    <scope>NUCLEOTIDE SEQUENCE [LARGE SCALE GENOMIC DNA]</scope>
    <source>
        <strain evidence="3">cv. Chardonnay</strain>
        <tissue evidence="2">Leaf</tissue>
    </source>
</reference>
<dbReference type="PANTHER" id="PTHR11439">
    <property type="entry name" value="GAG-POL-RELATED RETROTRANSPOSON"/>
    <property type="match status" value="1"/>
</dbReference>
<proteinExistence type="predicted"/>
<dbReference type="Pfam" id="PF07727">
    <property type="entry name" value="RVT_2"/>
    <property type="match status" value="1"/>
</dbReference>
<comment type="caution">
    <text evidence="2">The sequence shown here is derived from an EMBL/GenBank/DDBJ whole genome shotgun (WGS) entry which is preliminary data.</text>
</comment>
<dbReference type="InterPro" id="IPR043502">
    <property type="entry name" value="DNA/RNA_pol_sf"/>
</dbReference>
<feature type="domain" description="Reverse transcriptase Ty1/copia-type" evidence="1">
    <location>
        <begin position="231"/>
        <end position="308"/>
    </location>
</feature>
<evidence type="ECO:0000313" key="2">
    <source>
        <dbReference type="EMBL" id="RVW88752.1"/>
    </source>
</evidence>
<evidence type="ECO:0000259" key="1">
    <source>
        <dbReference type="Pfam" id="PF07727"/>
    </source>
</evidence>